<evidence type="ECO:0000256" key="3">
    <source>
        <dbReference type="ARBA" id="ARBA00022691"/>
    </source>
</evidence>
<proteinExistence type="predicted"/>
<keyword evidence="7" id="KW-1185">Reference proteome</keyword>
<dbReference type="EMBL" id="AP025591">
    <property type="protein sequence ID" value="BDG03904.1"/>
    <property type="molecule type" value="Genomic_DNA"/>
</dbReference>
<reference evidence="7" key="1">
    <citation type="journal article" date="2022" name="Int. J. Syst. Evol. Microbiol.">
        <title>Anaeromyxobacter oryzae sp. nov., Anaeromyxobacter diazotrophicus sp. nov. and Anaeromyxobacter paludicola sp. nov., isolated from paddy soils.</title>
        <authorList>
            <person name="Itoh H."/>
            <person name="Xu Z."/>
            <person name="Mise K."/>
            <person name="Masuda Y."/>
            <person name="Ushijima N."/>
            <person name="Hayakawa C."/>
            <person name="Shiratori Y."/>
            <person name="Senoo K."/>
        </authorList>
    </citation>
    <scope>NUCLEOTIDE SEQUENCE [LARGE SCALE GENOMIC DNA]</scope>
    <source>
        <strain evidence="7">Red232</strain>
    </source>
</reference>
<dbReference type="InterPro" id="IPR029063">
    <property type="entry name" value="SAM-dependent_MTases_sf"/>
</dbReference>
<dbReference type="InterPro" id="IPR041698">
    <property type="entry name" value="Methyltransf_25"/>
</dbReference>
<evidence type="ECO:0000256" key="2">
    <source>
        <dbReference type="ARBA" id="ARBA00022679"/>
    </source>
</evidence>
<evidence type="ECO:0000259" key="5">
    <source>
        <dbReference type="Pfam" id="PF13649"/>
    </source>
</evidence>
<dbReference type="PANTHER" id="PTHR43464">
    <property type="entry name" value="METHYLTRANSFERASE"/>
    <property type="match status" value="1"/>
</dbReference>
<dbReference type="PANTHER" id="PTHR43464:SF19">
    <property type="entry name" value="UBIQUINONE BIOSYNTHESIS O-METHYLTRANSFERASE, MITOCHONDRIAL"/>
    <property type="match status" value="1"/>
</dbReference>
<dbReference type="SUPFAM" id="SSF53335">
    <property type="entry name" value="S-adenosyl-L-methionine-dependent methyltransferases"/>
    <property type="match status" value="1"/>
</dbReference>
<keyword evidence="2" id="KW-0808">Transferase</keyword>
<feature type="compositionally biased region" description="Low complexity" evidence="4">
    <location>
        <begin position="275"/>
        <end position="284"/>
    </location>
</feature>
<evidence type="ECO:0000313" key="6">
    <source>
        <dbReference type="EMBL" id="BDG03904.1"/>
    </source>
</evidence>
<keyword evidence="1" id="KW-0489">Methyltransferase</keyword>
<keyword evidence="3" id="KW-0949">S-adenosyl-L-methionine</keyword>
<name>A0ABN6MSI2_9BACT</name>
<dbReference type="RefSeq" id="WP_248352279.1">
    <property type="nucleotide sequence ID" value="NZ_AP025591.1"/>
</dbReference>
<gene>
    <name evidence="6" type="ORF">AMOR_29000</name>
</gene>
<feature type="region of interest" description="Disordered" evidence="4">
    <location>
        <begin position="275"/>
        <end position="296"/>
    </location>
</feature>
<organism evidence="6 7">
    <name type="scientific">Anaeromyxobacter oryzae</name>
    <dbReference type="NCBI Taxonomy" id="2918170"/>
    <lineage>
        <taxon>Bacteria</taxon>
        <taxon>Pseudomonadati</taxon>
        <taxon>Myxococcota</taxon>
        <taxon>Myxococcia</taxon>
        <taxon>Myxococcales</taxon>
        <taxon>Cystobacterineae</taxon>
        <taxon>Anaeromyxobacteraceae</taxon>
        <taxon>Anaeromyxobacter</taxon>
    </lineage>
</organism>
<protein>
    <recommendedName>
        <fullName evidence="5">Methyltransferase domain-containing protein</fullName>
    </recommendedName>
</protein>
<dbReference type="Proteomes" id="UP001162891">
    <property type="component" value="Chromosome"/>
</dbReference>
<evidence type="ECO:0000256" key="4">
    <source>
        <dbReference type="SAM" id="MobiDB-lite"/>
    </source>
</evidence>
<feature type="domain" description="Methyltransferase" evidence="5">
    <location>
        <begin position="68"/>
        <end position="162"/>
    </location>
</feature>
<sequence length="296" mass="31781">MLTSEPFTDGAARAARWREEAAFFDAHAPEEARPLDPVVVARYRSSARLWFHKEYRFRLLGALDGLAVLDVGCGLGDNAILLALRGARVTGIDVSQRSVELAARRAAATGVPVQPRFVCAPIETADLPLRSFDVIWGDGVLHHLLPELPRVLGRLAAVARPGARFVFAEPVNRFPALRRLREALPIAIDATPGERPLLDAELDLIRRVVPDLTVRGFGLLGRLNRFVVPRGYEAAPLARRVLANALCAADLAILSAGPVARAAATAVLHGHLAEAPPDLDAGAAPEPPEPPRPRAG</sequence>
<dbReference type="Pfam" id="PF13649">
    <property type="entry name" value="Methyltransf_25"/>
    <property type="match status" value="1"/>
</dbReference>
<dbReference type="CDD" id="cd02440">
    <property type="entry name" value="AdoMet_MTases"/>
    <property type="match status" value="1"/>
</dbReference>
<evidence type="ECO:0000256" key="1">
    <source>
        <dbReference type="ARBA" id="ARBA00022603"/>
    </source>
</evidence>
<accession>A0ABN6MSI2</accession>
<dbReference type="Gene3D" id="3.40.50.150">
    <property type="entry name" value="Vaccinia Virus protein VP39"/>
    <property type="match status" value="1"/>
</dbReference>
<evidence type="ECO:0000313" key="7">
    <source>
        <dbReference type="Proteomes" id="UP001162891"/>
    </source>
</evidence>